<feature type="transmembrane region" description="Helical" evidence="7">
    <location>
        <begin position="44"/>
        <end position="65"/>
    </location>
</feature>
<feature type="transmembrane region" description="Helical" evidence="7">
    <location>
        <begin position="333"/>
        <end position="353"/>
    </location>
</feature>
<feature type="transmembrane region" description="Helical" evidence="7">
    <location>
        <begin position="102"/>
        <end position="125"/>
    </location>
</feature>
<dbReference type="GO" id="GO:0022857">
    <property type="term" value="F:transmembrane transporter activity"/>
    <property type="evidence" value="ECO:0007669"/>
    <property type="project" value="InterPro"/>
</dbReference>
<dbReference type="InterPro" id="IPR036259">
    <property type="entry name" value="MFS_trans_sf"/>
</dbReference>
<evidence type="ECO:0000256" key="3">
    <source>
        <dbReference type="ARBA" id="ARBA00022475"/>
    </source>
</evidence>
<comment type="subcellular location">
    <subcellularLocation>
        <location evidence="1">Cell membrane</location>
        <topology evidence="1">Multi-pass membrane protein</topology>
    </subcellularLocation>
</comment>
<dbReference type="PROSITE" id="PS50850">
    <property type="entry name" value="MFS"/>
    <property type="match status" value="1"/>
</dbReference>
<sequence>MKQKKTLSFLNYAAILSIFFFAGGGTFMNAALQTMIDAWPQLPVSTVRLVTSLPCLVSLPVIILTGRLAGRILSYRFCAVFGTFLILAGGIAPFFFDQNWTLILVFRTILGIGVGFTGMRNVLLLRSVPEEKRSAMTGYGAGVMNASTMVSGPIVGALAGFSWKTPFLFNLLAIVVLLLVTFSLKEPERSVEAEPQNATAKSAKNPEGWKILIYIVLQFVSTVTVYPVLSGMSTYMAARDIGSPFMAGISNFIYGLFGVLINLLLSQLMKFFRQYLITAMCLCFSFGMALVVFFPALPTVFLGVALVSSGFNTLMALFQVYNGKVSTPAQVGLSSTLIIAALNLGNFVSVYFINACHQIFSRGNDVESAFMGSLVLNVVIAVIALVVKLAPKEEYSSRRHPSGRLK</sequence>
<protein>
    <submittedName>
        <fullName evidence="9">MFS transporter</fullName>
    </submittedName>
</protein>
<keyword evidence="2" id="KW-0813">Transport</keyword>
<feature type="transmembrane region" description="Helical" evidence="7">
    <location>
        <begin position="211"/>
        <end position="229"/>
    </location>
</feature>
<dbReference type="Proteomes" id="UP000823842">
    <property type="component" value="Unassembled WGS sequence"/>
</dbReference>
<evidence type="ECO:0000259" key="8">
    <source>
        <dbReference type="PROSITE" id="PS50850"/>
    </source>
</evidence>
<feature type="transmembrane region" description="Helical" evidence="7">
    <location>
        <begin position="241"/>
        <end position="263"/>
    </location>
</feature>
<reference evidence="9" key="2">
    <citation type="submission" date="2021-04" db="EMBL/GenBank/DDBJ databases">
        <authorList>
            <person name="Gilroy R."/>
        </authorList>
    </citation>
    <scope>NUCLEOTIDE SEQUENCE</scope>
    <source>
        <strain evidence="9">ChiSjej1B19-5720</strain>
    </source>
</reference>
<keyword evidence="6 7" id="KW-0472">Membrane</keyword>
<comment type="caution">
    <text evidence="9">The sequence shown here is derived from an EMBL/GenBank/DDBJ whole genome shotgun (WGS) entry which is preliminary data.</text>
</comment>
<evidence type="ECO:0000256" key="2">
    <source>
        <dbReference type="ARBA" id="ARBA00022448"/>
    </source>
</evidence>
<evidence type="ECO:0000256" key="1">
    <source>
        <dbReference type="ARBA" id="ARBA00004651"/>
    </source>
</evidence>
<dbReference type="PANTHER" id="PTHR43124">
    <property type="entry name" value="PURINE EFFLUX PUMP PBUE"/>
    <property type="match status" value="1"/>
</dbReference>
<feature type="transmembrane region" description="Helical" evidence="7">
    <location>
        <begin position="369"/>
        <end position="390"/>
    </location>
</feature>
<dbReference type="InterPro" id="IPR011701">
    <property type="entry name" value="MFS"/>
</dbReference>
<evidence type="ECO:0000256" key="4">
    <source>
        <dbReference type="ARBA" id="ARBA00022692"/>
    </source>
</evidence>
<evidence type="ECO:0000313" key="9">
    <source>
        <dbReference type="EMBL" id="HJB28357.1"/>
    </source>
</evidence>
<dbReference type="PANTHER" id="PTHR43124:SF3">
    <property type="entry name" value="CHLORAMPHENICOL EFFLUX PUMP RV0191"/>
    <property type="match status" value="1"/>
</dbReference>
<keyword evidence="3" id="KW-1003">Cell membrane</keyword>
<dbReference type="Pfam" id="PF07690">
    <property type="entry name" value="MFS_1"/>
    <property type="match status" value="1"/>
</dbReference>
<feature type="transmembrane region" description="Helical" evidence="7">
    <location>
        <begin position="12"/>
        <end position="32"/>
    </location>
</feature>
<keyword evidence="4 7" id="KW-0812">Transmembrane</keyword>
<dbReference type="EMBL" id="DWYZ01000119">
    <property type="protein sequence ID" value="HJB28357.1"/>
    <property type="molecule type" value="Genomic_DNA"/>
</dbReference>
<evidence type="ECO:0000313" key="10">
    <source>
        <dbReference type="Proteomes" id="UP000823842"/>
    </source>
</evidence>
<keyword evidence="5 7" id="KW-1133">Transmembrane helix</keyword>
<feature type="transmembrane region" description="Helical" evidence="7">
    <location>
        <begin position="167"/>
        <end position="184"/>
    </location>
</feature>
<evidence type="ECO:0000256" key="7">
    <source>
        <dbReference type="SAM" id="Phobius"/>
    </source>
</evidence>
<accession>A0A9D2LS01</accession>
<dbReference type="AlphaFoldDB" id="A0A9D2LS01"/>
<evidence type="ECO:0000256" key="6">
    <source>
        <dbReference type="ARBA" id="ARBA00023136"/>
    </source>
</evidence>
<dbReference type="Gene3D" id="1.20.1250.20">
    <property type="entry name" value="MFS general substrate transporter like domains"/>
    <property type="match status" value="1"/>
</dbReference>
<organism evidence="9 10">
    <name type="scientific">Candidatus Blautia faecavium</name>
    <dbReference type="NCBI Taxonomy" id="2838487"/>
    <lineage>
        <taxon>Bacteria</taxon>
        <taxon>Bacillati</taxon>
        <taxon>Bacillota</taxon>
        <taxon>Clostridia</taxon>
        <taxon>Lachnospirales</taxon>
        <taxon>Lachnospiraceae</taxon>
        <taxon>Blautia</taxon>
    </lineage>
</organism>
<feature type="domain" description="Major facilitator superfamily (MFS) profile" evidence="8">
    <location>
        <begin position="10"/>
        <end position="396"/>
    </location>
</feature>
<feature type="transmembrane region" description="Helical" evidence="7">
    <location>
        <begin position="137"/>
        <end position="161"/>
    </location>
</feature>
<proteinExistence type="predicted"/>
<feature type="transmembrane region" description="Helical" evidence="7">
    <location>
        <begin position="77"/>
        <end position="96"/>
    </location>
</feature>
<gene>
    <name evidence="9" type="ORF">IAA06_06140</name>
</gene>
<dbReference type="InterPro" id="IPR020846">
    <property type="entry name" value="MFS_dom"/>
</dbReference>
<dbReference type="InterPro" id="IPR050189">
    <property type="entry name" value="MFS_Efflux_Transporters"/>
</dbReference>
<feature type="transmembrane region" description="Helical" evidence="7">
    <location>
        <begin position="275"/>
        <end position="294"/>
    </location>
</feature>
<evidence type="ECO:0000256" key="5">
    <source>
        <dbReference type="ARBA" id="ARBA00022989"/>
    </source>
</evidence>
<dbReference type="GO" id="GO:0005886">
    <property type="term" value="C:plasma membrane"/>
    <property type="evidence" value="ECO:0007669"/>
    <property type="project" value="UniProtKB-SubCell"/>
</dbReference>
<name>A0A9D2LS01_9FIRM</name>
<feature type="transmembrane region" description="Helical" evidence="7">
    <location>
        <begin position="300"/>
        <end position="321"/>
    </location>
</feature>
<reference evidence="9" key="1">
    <citation type="journal article" date="2021" name="PeerJ">
        <title>Extensive microbial diversity within the chicken gut microbiome revealed by metagenomics and culture.</title>
        <authorList>
            <person name="Gilroy R."/>
            <person name="Ravi A."/>
            <person name="Getino M."/>
            <person name="Pursley I."/>
            <person name="Horton D.L."/>
            <person name="Alikhan N.F."/>
            <person name="Baker D."/>
            <person name="Gharbi K."/>
            <person name="Hall N."/>
            <person name="Watson M."/>
            <person name="Adriaenssens E.M."/>
            <person name="Foster-Nyarko E."/>
            <person name="Jarju S."/>
            <person name="Secka A."/>
            <person name="Antonio M."/>
            <person name="Oren A."/>
            <person name="Chaudhuri R.R."/>
            <person name="La Ragione R."/>
            <person name="Hildebrand F."/>
            <person name="Pallen M.J."/>
        </authorList>
    </citation>
    <scope>NUCLEOTIDE SEQUENCE</scope>
    <source>
        <strain evidence="9">ChiSjej1B19-5720</strain>
    </source>
</reference>
<dbReference type="SUPFAM" id="SSF103473">
    <property type="entry name" value="MFS general substrate transporter"/>
    <property type="match status" value="1"/>
</dbReference>